<dbReference type="AlphaFoldDB" id="A0A423NB12"/>
<dbReference type="Gene3D" id="3.40.50.1820">
    <property type="entry name" value="alpha/beta hydrolase"/>
    <property type="match status" value="1"/>
</dbReference>
<organism evidence="2 3">
    <name type="scientific">Pseudomonas fluorescens</name>
    <dbReference type="NCBI Taxonomy" id="294"/>
    <lineage>
        <taxon>Bacteria</taxon>
        <taxon>Pseudomonadati</taxon>
        <taxon>Pseudomonadota</taxon>
        <taxon>Gammaproteobacteria</taxon>
        <taxon>Pseudomonadales</taxon>
        <taxon>Pseudomonadaceae</taxon>
        <taxon>Pseudomonas</taxon>
    </lineage>
</organism>
<dbReference type="InterPro" id="IPR029058">
    <property type="entry name" value="AB_hydrolase_fold"/>
</dbReference>
<comment type="caution">
    <text evidence="2">The sequence shown here is derived from an EMBL/GenBank/DDBJ whole genome shotgun (WGS) entry which is preliminary data.</text>
</comment>
<evidence type="ECO:0000313" key="2">
    <source>
        <dbReference type="EMBL" id="RON95422.1"/>
    </source>
</evidence>
<dbReference type="RefSeq" id="WP_123375609.1">
    <property type="nucleotide sequence ID" value="NZ_MOBY01000005.1"/>
</dbReference>
<protein>
    <submittedName>
        <fullName evidence="2">Alpha/beta hydrolase</fullName>
    </submittedName>
</protein>
<evidence type="ECO:0000259" key="1">
    <source>
        <dbReference type="Pfam" id="PF12146"/>
    </source>
</evidence>
<dbReference type="InterPro" id="IPR022742">
    <property type="entry name" value="Hydrolase_4"/>
</dbReference>
<sequence length="293" mass="31380">MINRLALTGASRLRSRLQFDEAPTGPEFFFAQTFAGYQLEGRVLAGSAAEASTPKVLAIHGARSDYSRLNAILYPLQAQGIASLSFNLSGHGPDTDVALEDTSLTHNLQEALQFAGHLGGELNTVIGHSLGGALALKVAQAHRASVRRIVLFCPALYAEAAWQQPFGSPFKNAISVPHGFLDSPSLDFLRTFDGKVLLVIGEYDGLRSTTFGGIPGTSAGTQQMGARVINSAIPYEVIEAIEKSLDPHQFRKIVLPGCDHAVSTWLRENPPRAAELASEIAQFINTGNRSQAS</sequence>
<keyword evidence="2" id="KW-0378">Hydrolase</keyword>
<feature type="domain" description="Serine aminopeptidase S33" evidence="1">
    <location>
        <begin position="55"/>
        <end position="162"/>
    </location>
</feature>
<evidence type="ECO:0000313" key="3">
    <source>
        <dbReference type="Proteomes" id="UP000283650"/>
    </source>
</evidence>
<reference evidence="2 3" key="1">
    <citation type="submission" date="2016-10" db="EMBL/GenBank/DDBJ databases">
        <title>Comparative genome analysis of multiple Pseudomonas spp. focuses on biocontrol and plant growth promoting traits.</title>
        <authorList>
            <person name="Tao X.-Y."/>
            <person name="Taylor C.G."/>
        </authorList>
    </citation>
    <scope>NUCLEOTIDE SEQUENCE [LARGE SCALE GENOMIC DNA]</scope>
    <source>
        <strain evidence="2 3">2F9</strain>
    </source>
</reference>
<dbReference type="EMBL" id="MOBY01000005">
    <property type="protein sequence ID" value="RON95422.1"/>
    <property type="molecule type" value="Genomic_DNA"/>
</dbReference>
<gene>
    <name evidence="2" type="ORF">BK672_10880</name>
</gene>
<dbReference type="PANTHER" id="PTHR43798">
    <property type="entry name" value="MONOACYLGLYCEROL LIPASE"/>
    <property type="match status" value="1"/>
</dbReference>
<dbReference type="Proteomes" id="UP000283650">
    <property type="component" value="Unassembled WGS sequence"/>
</dbReference>
<dbReference type="SUPFAM" id="SSF53474">
    <property type="entry name" value="alpha/beta-Hydrolases"/>
    <property type="match status" value="1"/>
</dbReference>
<accession>A0A423NB12</accession>
<name>A0A423NB12_PSEFL</name>
<dbReference type="GO" id="GO:0016787">
    <property type="term" value="F:hydrolase activity"/>
    <property type="evidence" value="ECO:0007669"/>
    <property type="project" value="UniProtKB-KW"/>
</dbReference>
<proteinExistence type="predicted"/>
<dbReference type="Pfam" id="PF12146">
    <property type="entry name" value="Hydrolase_4"/>
    <property type="match status" value="1"/>
</dbReference>
<dbReference type="InterPro" id="IPR050266">
    <property type="entry name" value="AB_hydrolase_sf"/>
</dbReference>